<organism evidence="1 2">
    <name type="scientific">Lactococcus lactis subsp. lactis</name>
    <name type="common">Streptococcus lactis</name>
    <dbReference type="NCBI Taxonomy" id="1360"/>
    <lineage>
        <taxon>Bacteria</taxon>
        <taxon>Bacillati</taxon>
        <taxon>Bacillota</taxon>
        <taxon>Bacilli</taxon>
        <taxon>Lactobacillales</taxon>
        <taxon>Streptococcaceae</taxon>
        <taxon>Lactococcus</taxon>
    </lineage>
</organism>
<accession>A0A2Z3KGG0</accession>
<evidence type="ECO:0000313" key="1">
    <source>
        <dbReference type="EMBL" id="AWN66496.1"/>
    </source>
</evidence>
<proteinExistence type="predicted"/>
<dbReference type="AlphaFoldDB" id="A0A2Z3KGG0"/>
<dbReference type="Proteomes" id="UP000245919">
    <property type="component" value="Chromosome"/>
</dbReference>
<name>A0A2Z3KGG0_LACLL</name>
<dbReference type="RefSeq" id="WP_109991185.1">
    <property type="nucleotide sequence ID" value="NZ_CP028160.1"/>
</dbReference>
<sequence>MKIRAYSVGDRGEISGGWCEGNGTKIVKLNDVLPYLGTIKIEDGDLVIVEPAKLMIPKNIAEILDSVFNSYTELQNNANSLMIQTIFVHYNLEDPFYKWFNRENNSYNISIIYLASKAIGGEIIKVIEE</sequence>
<gene>
    <name evidence="1" type="ORF">LL14B4_10050</name>
</gene>
<evidence type="ECO:0000313" key="2">
    <source>
        <dbReference type="Proteomes" id="UP000245919"/>
    </source>
</evidence>
<protein>
    <submittedName>
        <fullName evidence="1">Uncharacterized protein</fullName>
    </submittedName>
</protein>
<dbReference type="EMBL" id="CP028160">
    <property type="protein sequence ID" value="AWN66496.1"/>
    <property type="molecule type" value="Genomic_DNA"/>
</dbReference>
<dbReference type="GeneID" id="89634122"/>
<reference evidence="1 2" key="1">
    <citation type="submission" date="2018-03" db="EMBL/GenBank/DDBJ databases">
        <title>Genome sequence of Lactococcus lactis strain 14B4 from almond drupe.</title>
        <authorList>
            <person name="Tran T.D."/>
            <person name="McGarvey J.A."/>
            <person name="Huynh S."/>
            <person name="Parker C.T."/>
        </authorList>
    </citation>
    <scope>NUCLEOTIDE SEQUENCE [LARGE SCALE GENOMIC DNA]</scope>
    <source>
        <strain evidence="1 2">14B4</strain>
    </source>
</reference>